<protein>
    <recommendedName>
        <fullName evidence="4">Opaque-phase-specific protein OP4</fullName>
    </recommendedName>
</protein>
<evidence type="ECO:0000313" key="2">
    <source>
        <dbReference type="EMBL" id="CAI5759158.1"/>
    </source>
</evidence>
<reference evidence="2" key="1">
    <citation type="submission" date="2022-12" db="EMBL/GenBank/DDBJ databases">
        <authorList>
            <person name="Brejova B."/>
        </authorList>
    </citation>
    <scope>NUCLEOTIDE SEQUENCE</scope>
</reference>
<dbReference type="OrthoDB" id="4017194at2759"/>
<comment type="caution">
    <text evidence="2">The sequence shown here is derived from an EMBL/GenBank/DDBJ whole genome shotgun (WGS) entry which is preliminary data.</text>
</comment>
<evidence type="ECO:0008006" key="4">
    <source>
        <dbReference type="Google" id="ProtNLM"/>
    </source>
</evidence>
<dbReference type="Proteomes" id="UP001152885">
    <property type="component" value="Unassembled WGS sequence"/>
</dbReference>
<name>A0A9W4TZ07_9ASCO</name>
<feature type="chain" id="PRO_5040932326" description="Opaque-phase-specific protein OP4" evidence="1">
    <location>
        <begin position="24"/>
        <end position="361"/>
    </location>
</feature>
<gene>
    <name evidence="2" type="ORF">CANVERA_P3667</name>
</gene>
<keyword evidence="1" id="KW-0732">Signal</keyword>
<sequence length="361" mass="38422">MKTSSILTAGTLFLASFSPFVYAAPVSEDIKITELTVRETESINKVISNLNHYTYNKKRNTLPALRTRAESDAVTGILELVKNTNLGPAVLTYIIDDPTLSQEASDVIVGAIQNGYINLDSLLKALNDSGLAVSVIQDLINDCQFYAQIFKLVGEFIGNLPAEIGSLLGLNAATVSNRINAVTSNTKKRDLSPRVELVVPVLNKRDNYTLTDLLSSLNDSGLANQVVEALVVDDQFYTWGASLIEQLFSSGAITFSSLLEAIIDSGLVPTIIENFLTVDTLRSVIVNALAAAFGNCQSVTPTTTLRTTTAGSPTPTIPTITATTAPSVSGAIPTSGNPSATVSIPTVTGSGTNCRRKRRSY</sequence>
<dbReference type="EMBL" id="CANTUO010000004">
    <property type="protein sequence ID" value="CAI5759158.1"/>
    <property type="molecule type" value="Genomic_DNA"/>
</dbReference>
<dbReference type="AlphaFoldDB" id="A0A9W4TZ07"/>
<evidence type="ECO:0000313" key="3">
    <source>
        <dbReference type="Proteomes" id="UP001152885"/>
    </source>
</evidence>
<organism evidence="2 3">
    <name type="scientific">Candida verbasci</name>
    <dbReference type="NCBI Taxonomy" id="1227364"/>
    <lineage>
        <taxon>Eukaryota</taxon>
        <taxon>Fungi</taxon>
        <taxon>Dikarya</taxon>
        <taxon>Ascomycota</taxon>
        <taxon>Saccharomycotina</taxon>
        <taxon>Pichiomycetes</taxon>
        <taxon>Debaryomycetaceae</taxon>
        <taxon>Candida/Lodderomyces clade</taxon>
        <taxon>Candida</taxon>
    </lineage>
</organism>
<feature type="signal peptide" evidence="1">
    <location>
        <begin position="1"/>
        <end position="23"/>
    </location>
</feature>
<accession>A0A9W4TZ07</accession>
<proteinExistence type="predicted"/>
<evidence type="ECO:0000256" key="1">
    <source>
        <dbReference type="SAM" id="SignalP"/>
    </source>
</evidence>
<keyword evidence="3" id="KW-1185">Reference proteome</keyword>